<sequence length="427" mass="45306">MTIGFTRAPWRVAPTYAVAMLAGLSLSAQATNGYFAHGHGIQAEGIAGVGIALPQDALAAATNPAGTGLVGSRLDVGLNYFEPSRRARIEGNNLGPFGSLDGDYSGDGKRHFFIPEFGYTRVFSPTISLGVAVYGNGGMNTRYDQNPFSALGAQGRAGVNLEQLFISPSIAWRATPDHVFGVALNLAWQRFSAEGLGPFTSASTSPGDVTNRGTDTSSGVGVRLGWIGQVAPGLQLGATWSSKISGRFDKYKGLFADEGSFDIPASYGIGLSWQAARDWTVGLDYQVIEYSGVDSIANPLSRLLEGQALGSAKGPGFGWKDVRVLKLGVIHRLNQDWTLRAGYSHASQPVPANQTFLNILAPGVVRDHLTVGFTRKIDQHTQWSGFYGHAFAKTVNGNGSIPANFGGGEADVRLKENILGVAYGWSF</sequence>
<dbReference type="PANTHER" id="PTHR35093:SF8">
    <property type="entry name" value="OUTER MEMBRANE PROTEIN NMB0088-RELATED"/>
    <property type="match status" value="1"/>
</dbReference>
<comment type="similarity">
    <text evidence="2">Belongs to the OmpP1/FadL family.</text>
</comment>
<keyword evidence="6" id="KW-0472">Membrane</keyword>
<comment type="caution">
    <text evidence="9">The sequence shown here is derived from an EMBL/GenBank/DDBJ whole genome shotgun (WGS) entry which is preliminary data.</text>
</comment>
<keyword evidence="10" id="KW-1185">Reference proteome</keyword>
<dbReference type="AlphaFoldDB" id="A0A3R8T1P8"/>
<evidence type="ECO:0000256" key="3">
    <source>
        <dbReference type="ARBA" id="ARBA00022452"/>
    </source>
</evidence>
<organism evidence="9 10">
    <name type="scientific">Aquabacterium soli</name>
    <dbReference type="NCBI Taxonomy" id="2493092"/>
    <lineage>
        <taxon>Bacteria</taxon>
        <taxon>Pseudomonadati</taxon>
        <taxon>Pseudomonadota</taxon>
        <taxon>Betaproteobacteria</taxon>
        <taxon>Burkholderiales</taxon>
        <taxon>Aquabacterium</taxon>
    </lineage>
</organism>
<evidence type="ECO:0000256" key="7">
    <source>
        <dbReference type="ARBA" id="ARBA00023237"/>
    </source>
</evidence>
<dbReference type="RefSeq" id="WP_125245484.1">
    <property type="nucleotide sequence ID" value="NZ_RSED01000032.1"/>
</dbReference>
<evidence type="ECO:0000256" key="2">
    <source>
        <dbReference type="ARBA" id="ARBA00008163"/>
    </source>
</evidence>
<protein>
    <submittedName>
        <fullName evidence="9">Long-chain fatty acid transporter</fullName>
    </submittedName>
</protein>
<dbReference type="InterPro" id="IPR005017">
    <property type="entry name" value="OMPP1/FadL/TodX"/>
</dbReference>
<dbReference type="Gene3D" id="2.40.160.60">
    <property type="entry name" value="Outer membrane protein transport protein (OMPP1/FadL/TodX)"/>
    <property type="match status" value="1"/>
</dbReference>
<keyword evidence="4" id="KW-0812">Transmembrane</keyword>
<evidence type="ECO:0000313" key="10">
    <source>
        <dbReference type="Proteomes" id="UP000269265"/>
    </source>
</evidence>
<keyword evidence="5 8" id="KW-0732">Signal</keyword>
<dbReference type="GO" id="GO:0015483">
    <property type="term" value="F:long-chain fatty acid transporting porin activity"/>
    <property type="evidence" value="ECO:0007669"/>
    <property type="project" value="TreeGrafter"/>
</dbReference>
<reference evidence="9 10" key="1">
    <citation type="submission" date="2018-12" db="EMBL/GenBank/DDBJ databases">
        <title>The whole draft genome of Aquabacterium sp. SJQ9.</title>
        <authorList>
            <person name="Sun L."/>
            <person name="Gao X."/>
            <person name="Chen W."/>
            <person name="Huang K."/>
        </authorList>
    </citation>
    <scope>NUCLEOTIDE SEQUENCE [LARGE SCALE GENOMIC DNA]</scope>
    <source>
        <strain evidence="9 10">SJQ9</strain>
    </source>
</reference>
<dbReference type="GO" id="GO:0009279">
    <property type="term" value="C:cell outer membrane"/>
    <property type="evidence" value="ECO:0007669"/>
    <property type="project" value="UniProtKB-SubCell"/>
</dbReference>
<evidence type="ECO:0000256" key="4">
    <source>
        <dbReference type="ARBA" id="ARBA00022692"/>
    </source>
</evidence>
<dbReference type="SUPFAM" id="SSF56935">
    <property type="entry name" value="Porins"/>
    <property type="match status" value="1"/>
</dbReference>
<evidence type="ECO:0000256" key="1">
    <source>
        <dbReference type="ARBA" id="ARBA00004571"/>
    </source>
</evidence>
<dbReference type="Pfam" id="PF03349">
    <property type="entry name" value="Toluene_X"/>
    <property type="match status" value="1"/>
</dbReference>
<accession>A0A3R8T1P8</accession>
<keyword evidence="7" id="KW-0998">Cell outer membrane</keyword>
<dbReference type="PANTHER" id="PTHR35093">
    <property type="entry name" value="OUTER MEMBRANE PROTEIN NMB0088-RELATED"/>
    <property type="match status" value="1"/>
</dbReference>
<feature type="signal peptide" evidence="8">
    <location>
        <begin position="1"/>
        <end position="30"/>
    </location>
</feature>
<evidence type="ECO:0000313" key="9">
    <source>
        <dbReference type="EMBL" id="RRS00928.1"/>
    </source>
</evidence>
<comment type="subcellular location">
    <subcellularLocation>
        <location evidence="1">Cell outer membrane</location>
        <topology evidence="1">Multi-pass membrane protein</topology>
    </subcellularLocation>
</comment>
<evidence type="ECO:0000256" key="8">
    <source>
        <dbReference type="SAM" id="SignalP"/>
    </source>
</evidence>
<evidence type="ECO:0000256" key="6">
    <source>
        <dbReference type="ARBA" id="ARBA00023136"/>
    </source>
</evidence>
<gene>
    <name evidence="9" type="ORF">EIP75_22700</name>
</gene>
<dbReference type="OrthoDB" id="19849at2"/>
<evidence type="ECO:0000256" key="5">
    <source>
        <dbReference type="ARBA" id="ARBA00022729"/>
    </source>
</evidence>
<keyword evidence="3" id="KW-1134">Transmembrane beta strand</keyword>
<name>A0A3R8T1P8_9BURK</name>
<feature type="chain" id="PRO_5018611660" evidence="8">
    <location>
        <begin position="31"/>
        <end position="427"/>
    </location>
</feature>
<proteinExistence type="inferred from homology"/>
<dbReference type="Proteomes" id="UP000269265">
    <property type="component" value="Unassembled WGS sequence"/>
</dbReference>
<dbReference type="EMBL" id="RSED01000032">
    <property type="protein sequence ID" value="RRS00928.1"/>
    <property type="molecule type" value="Genomic_DNA"/>
</dbReference>